<keyword evidence="2" id="KW-1185">Reference proteome</keyword>
<reference evidence="1" key="1">
    <citation type="submission" date="2022-04" db="EMBL/GenBank/DDBJ databases">
        <title>Genome of the entomopathogenic fungus Entomophthora muscae.</title>
        <authorList>
            <person name="Elya C."/>
            <person name="Lovett B.R."/>
            <person name="Lee E."/>
            <person name="Macias A.M."/>
            <person name="Hajek A.E."/>
            <person name="De Bivort B.L."/>
            <person name="Kasson M.T."/>
            <person name="De Fine Licht H.H."/>
            <person name="Stajich J.E."/>
        </authorList>
    </citation>
    <scope>NUCLEOTIDE SEQUENCE</scope>
    <source>
        <strain evidence="1">Berkeley</strain>
    </source>
</reference>
<comment type="caution">
    <text evidence="1">The sequence shown here is derived from an EMBL/GenBank/DDBJ whole genome shotgun (WGS) entry which is preliminary data.</text>
</comment>
<protein>
    <submittedName>
        <fullName evidence="1">Uncharacterized protein</fullName>
    </submittedName>
</protein>
<organism evidence="1 2">
    <name type="scientific">Entomophthora muscae</name>
    <dbReference type="NCBI Taxonomy" id="34485"/>
    <lineage>
        <taxon>Eukaryota</taxon>
        <taxon>Fungi</taxon>
        <taxon>Fungi incertae sedis</taxon>
        <taxon>Zoopagomycota</taxon>
        <taxon>Entomophthoromycotina</taxon>
        <taxon>Entomophthoromycetes</taxon>
        <taxon>Entomophthorales</taxon>
        <taxon>Entomophthoraceae</taxon>
        <taxon>Entomophthora</taxon>
    </lineage>
</organism>
<sequence>MNSPIPTDLAAECTKAAKILNKFIDPKEAGIDSVVPHDILTKAKGFAILTIIKAGFVWSGRAGSGLVVARLSDGSWSAPSGIGSAGVGFGGQIGAQITDFLIILNTADAVKAFSEGGNVTLGGNLSVAAGPLGRSAEAGGAVAHFAAIYSYSKSKGLFAGVSIEGSVILERKDANAKFYGRQVRAKELLSGKVPPPGQAAVLYQALNDRAAGIPSPTCSGPSRESSTYNPDTYGRSHNRTSSASAADPSPPSYSPSGFNTVSADSKRSPPPIPNRPGRKQTAVALYDYEASQESDLSFHRGDIITIEKKTESLNDWWKGSLNGQVGDFPSNYVELQ</sequence>
<proteinExistence type="predicted"/>
<gene>
    <name evidence="1" type="ORF">DSO57_1031117</name>
</gene>
<evidence type="ECO:0000313" key="2">
    <source>
        <dbReference type="Proteomes" id="UP001165960"/>
    </source>
</evidence>
<name>A0ACC2RRN7_9FUNG</name>
<accession>A0ACC2RRN7</accession>
<dbReference type="EMBL" id="QTSX02006610">
    <property type="protein sequence ID" value="KAJ9052755.1"/>
    <property type="molecule type" value="Genomic_DNA"/>
</dbReference>
<dbReference type="Proteomes" id="UP001165960">
    <property type="component" value="Unassembled WGS sequence"/>
</dbReference>
<evidence type="ECO:0000313" key="1">
    <source>
        <dbReference type="EMBL" id="KAJ9052755.1"/>
    </source>
</evidence>